<reference evidence="1" key="1">
    <citation type="journal article" date="2020" name="Stud. Mycol.">
        <title>101 Dothideomycetes genomes: a test case for predicting lifestyles and emergence of pathogens.</title>
        <authorList>
            <person name="Haridas S."/>
            <person name="Albert R."/>
            <person name="Binder M."/>
            <person name="Bloem J."/>
            <person name="Labutti K."/>
            <person name="Salamov A."/>
            <person name="Andreopoulos B."/>
            <person name="Baker S."/>
            <person name="Barry K."/>
            <person name="Bills G."/>
            <person name="Bluhm B."/>
            <person name="Cannon C."/>
            <person name="Castanera R."/>
            <person name="Culley D."/>
            <person name="Daum C."/>
            <person name="Ezra D."/>
            <person name="Gonzalez J."/>
            <person name="Henrissat B."/>
            <person name="Kuo A."/>
            <person name="Liang C."/>
            <person name="Lipzen A."/>
            <person name="Lutzoni F."/>
            <person name="Magnuson J."/>
            <person name="Mondo S."/>
            <person name="Nolan M."/>
            <person name="Ohm R."/>
            <person name="Pangilinan J."/>
            <person name="Park H.-J."/>
            <person name="Ramirez L."/>
            <person name="Alfaro M."/>
            <person name="Sun H."/>
            <person name="Tritt A."/>
            <person name="Yoshinaga Y."/>
            <person name="Zwiers L.-H."/>
            <person name="Turgeon B."/>
            <person name="Goodwin S."/>
            <person name="Spatafora J."/>
            <person name="Crous P."/>
            <person name="Grigoriev I."/>
        </authorList>
    </citation>
    <scope>NUCLEOTIDE SEQUENCE</scope>
    <source>
        <strain evidence="1">ATCC 16933</strain>
    </source>
</reference>
<organism evidence="1 2">
    <name type="scientific">Lineolata rhizophorae</name>
    <dbReference type="NCBI Taxonomy" id="578093"/>
    <lineage>
        <taxon>Eukaryota</taxon>
        <taxon>Fungi</taxon>
        <taxon>Dikarya</taxon>
        <taxon>Ascomycota</taxon>
        <taxon>Pezizomycotina</taxon>
        <taxon>Dothideomycetes</taxon>
        <taxon>Dothideomycetes incertae sedis</taxon>
        <taxon>Lineolatales</taxon>
        <taxon>Lineolataceae</taxon>
        <taxon>Lineolata</taxon>
    </lineage>
</organism>
<feature type="non-terminal residue" evidence="1">
    <location>
        <position position="1"/>
    </location>
</feature>
<sequence length="209" mass="22408">RPPSQIIPPRLHHRARFLLPPLLHRHLSLRPSRLSLSCSELHARAARPGSLAVALSLSCCLSPFPSLLPPARRRSSPATAIRRSHSLLLDRPTACACLCLPASSSCLSPSRPPPPTSQLLSQAGFVPLVFSSTTSLSLYTTTVKSCFLSAVDANPRSSEPAVLKDKLPPNCSPIDALLGLLVSIFCLPSPCSPRNRSIVILPILLRPTS</sequence>
<gene>
    <name evidence="1" type="ORF">BDY21DRAFT_12109</name>
</gene>
<dbReference type="AlphaFoldDB" id="A0A6A6PEB5"/>
<dbReference type="Proteomes" id="UP000799766">
    <property type="component" value="Unassembled WGS sequence"/>
</dbReference>
<name>A0A6A6PEB5_9PEZI</name>
<protein>
    <submittedName>
        <fullName evidence="1">Uncharacterized protein</fullName>
    </submittedName>
</protein>
<accession>A0A6A6PEB5</accession>
<dbReference type="EMBL" id="MU001670">
    <property type="protein sequence ID" value="KAF2462344.1"/>
    <property type="molecule type" value="Genomic_DNA"/>
</dbReference>
<evidence type="ECO:0000313" key="1">
    <source>
        <dbReference type="EMBL" id="KAF2462344.1"/>
    </source>
</evidence>
<evidence type="ECO:0000313" key="2">
    <source>
        <dbReference type="Proteomes" id="UP000799766"/>
    </source>
</evidence>
<keyword evidence="2" id="KW-1185">Reference proteome</keyword>
<proteinExistence type="predicted"/>